<evidence type="ECO:0000313" key="2">
    <source>
        <dbReference type="Proteomes" id="UP000247612"/>
    </source>
</evidence>
<proteinExistence type="predicted"/>
<accession>A0A318L0M2</accession>
<sequence length="65" mass="7259">MNIKKMISFNPSGNHAINDDTQLPFSRRCSFLYFNVSLFPPIGIGVALEQIHTGTLFISSMISIK</sequence>
<keyword evidence="2" id="KW-1185">Reference proteome</keyword>
<name>A0A318L0M2_9FIRM</name>
<organism evidence="1 2">
    <name type="scientific">Dielma fastidiosa</name>
    <dbReference type="NCBI Taxonomy" id="1034346"/>
    <lineage>
        <taxon>Bacteria</taxon>
        <taxon>Bacillati</taxon>
        <taxon>Bacillota</taxon>
        <taxon>Erysipelotrichia</taxon>
        <taxon>Erysipelotrichales</taxon>
        <taxon>Erysipelotrichaceae</taxon>
        <taxon>Dielma</taxon>
    </lineage>
</organism>
<dbReference type="Proteomes" id="UP000247612">
    <property type="component" value="Unassembled WGS sequence"/>
</dbReference>
<comment type="caution">
    <text evidence="1">The sequence shown here is derived from an EMBL/GenBank/DDBJ whole genome shotgun (WGS) entry which is preliminary data.</text>
</comment>
<dbReference type="RefSeq" id="WP_146211881.1">
    <property type="nucleotide sequence ID" value="NZ_CABKRQ010000001.1"/>
</dbReference>
<gene>
    <name evidence="1" type="ORF">DES51_101100</name>
</gene>
<dbReference type="AlphaFoldDB" id="A0A318L0M2"/>
<protein>
    <submittedName>
        <fullName evidence="1">Uncharacterized protein</fullName>
    </submittedName>
</protein>
<evidence type="ECO:0000313" key="1">
    <source>
        <dbReference type="EMBL" id="PXX81495.1"/>
    </source>
</evidence>
<dbReference type="EMBL" id="QJKH01000001">
    <property type="protein sequence ID" value="PXX81495.1"/>
    <property type="molecule type" value="Genomic_DNA"/>
</dbReference>
<reference evidence="1 2" key="1">
    <citation type="submission" date="2018-05" db="EMBL/GenBank/DDBJ databases">
        <title>Genomic Encyclopedia of Type Strains, Phase IV (KMG-IV): sequencing the most valuable type-strain genomes for metagenomic binning, comparative biology and taxonomic classification.</title>
        <authorList>
            <person name="Goeker M."/>
        </authorList>
    </citation>
    <scope>NUCLEOTIDE SEQUENCE [LARGE SCALE GENOMIC DNA]</scope>
    <source>
        <strain evidence="1 2">JC118</strain>
    </source>
</reference>